<keyword evidence="3 9" id="KW-0813">Transport</keyword>
<evidence type="ECO:0000256" key="2">
    <source>
        <dbReference type="ARBA" id="ARBA00009904"/>
    </source>
</evidence>
<dbReference type="GO" id="GO:0007035">
    <property type="term" value="P:vacuolar acidification"/>
    <property type="evidence" value="ECO:0007669"/>
    <property type="project" value="TreeGrafter"/>
</dbReference>
<evidence type="ECO:0000256" key="3">
    <source>
        <dbReference type="ARBA" id="ARBA00022448"/>
    </source>
</evidence>
<dbReference type="GO" id="GO:0000220">
    <property type="term" value="C:vacuolar proton-transporting V-type ATPase, V0 domain"/>
    <property type="evidence" value="ECO:0007669"/>
    <property type="project" value="InterPro"/>
</dbReference>
<keyword evidence="8 9" id="KW-0472">Membrane</keyword>
<dbReference type="PANTHER" id="PTHR11629">
    <property type="entry name" value="VACUOLAR PROTON ATPASES"/>
    <property type="match status" value="1"/>
</dbReference>
<feature type="transmembrane region" description="Helical" evidence="9">
    <location>
        <begin position="641"/>
        <end position="661"/>
    </location>
</feature>
<comment type="similarity">
    <text evidence="2 9">Belongs to the V-ATPase 116 kDa subunit family.</text>
</comment>
<dbReference type="EMBL" id="CM017649">
    <property type="protein sequence ID" value="TYI95538.1"/>
    <property type="molecule type" value="Genomic_DNA"/>
</dbReference>
<evidence type="ECO:0000256" key="1">
    <source>
        <dbReference type="ARBA" id="ARBA00004141"/>
    </source>
</evidence>
<dbReference type="InterPro" id="IPR002490">
    <property type="entry name" value="V-ATPase_116kDa_su"/>
</dbReference>
<evidence type="ECO:0000256" key="5">
    <source>
        <dbReference type="ARBA" id="ARBA00022781"/>
    </source>
</evidence>
<evidence type="ECO:0000256" key="8">
    <source>
        <dbReference type="ARBA" id="ARBA00023136"/>
    </source>
</evidence>
<protein>
    <recommendedName>
        <fullName evidence="9">V-type proton ATPase subunit a</fullName>
    </recommendedName>
</protein>
<reference evidence="10 11" key="1">
    <citation type="submission" date="2019-07" db="EMBL/GenBank/DDBJ databases">
        <title>WGS assembly of Gossypium mustelinum.</title>
        <authorList>
            <person name="Chen Z.J."/>
            <person name="Sreedasyam A."/>
            <person name="Ando A."/>
            <person name="Song Q."/>
            <person name="De L."/>
            <person name="Hulse-Kemp A."/>
            <person name="Ding M."/>
            <person name="Ye W."/>
            <person name="Kirkbride R."/>
            <person name="Jenkins J."/>
            <person name="Plott C."/>
            <person name="Lovell J."/>
            <person name="Lin Y.-M."/>
            <person name="Vaughn R."/>
            <person name="Liu B."/>
            <person name="Li W."/>
            <person name="Simpson S."/>
            <person name="Scheffler B."/>
            <person name="Saski C."/>
            <person name="Grover C."/>
            <person name="Hu G."/>
            <person name="Conover J."/>
            <person name="Carlson J."/>
            <person name="Shu S."/>
            <person name="Boston L."/>
            <person name="Williams M."/>
            <person name="Peterson D."/>
            <person name="Mcgee K."/>
            <person name="Jones D."/>
            <person name="Wendel J."/>
            <person name="Stelly D."/>
            <person name="Grimwood J."/>
            <person name="Schmutz J."/>
        </authorList>
    </citation>
    <scope>NUCLEOTIDE SEQUENCE [LARGE SCALE GENOMIC DNA]</scope>
    <source>
        <strain evidence="10">1408120.09</strain>
    </source>
</reference>
<dbReference type="GO" id="GO:0051117">
    <property type="term" value="F:ATPase binding"/>
    <property type="evidence" value="ECO:0007669"/>
    <property type="project" value="TreeGrafter"/>
</dbReference>
<feature type="transmembrane region" description="Helical" evidence="9">
    <location>
        <begin position="460"/>
        <end position="484"/>
    </location>
</feature>
<dbReference type="InterPro" id="IPR026028">
    <property type="entry name" value="V-type_ATPase_116kDa_su_euka"/>
</dbReference>
<feature type="transmembrane region" description="Helical" evidence="9">
    <location>
        <begin position="351"/>
        <end position="368"/>
    </location>
</feature>
<dbReference type="Proteomes" id="UP000323597">
    <property type="component" value="Chromosome D01"/>
</dbReference>
<evidence type="ECO:0000256" key="6">
    <source>
        <dbReference type="ARBA" id="ARBA00022989"/>
    </source>
</evidence>
<keyword evidence="6 9" id="KW-1133">Transmembrane helix</keyword>
<evidence type="ECO:0000313" key="10">
    <source>
        <dbReference type="EMBL" id="TYI95538.1"/>
    </source>
</evidence>
<evidence type="ECO:0000313" key="11">
    <source>
        <dbReference type="Proteomes" id="UP000323597"/>
    </source>
</evidence>
<dbReference type="GO" id="GO:0046961">
    <property type="term" value="F:proton-transporting ATPase activity, rotational mechanism"/>
    <property type="evidence" value="ECO:0007669"/>
    <property type="project" value="InterPro"/>
</dbReference>
<evidence type="ECO:0000256" key="4">
    <source>
        <dbReference type="ARBA" id="ARBA00022692"/>
    </source>
</evidence>
<dbReference type="Pfam" id="PF01496">
    <property type="entry name" value="V_ATPase_I"/>
    <property type="match status" value="1"/>
</dbReference>
<sequence>MNANGEKLQRSYNELVEYKIVLRKAGDFFPSAQHSATARQREMELNQMVEESIETPLLQEQATSTDLSKQVKLGFVTGLVSRGKSMAFERILFRATRGNVFLKQVPIEAPITDPVSGEKMEKNVFMVFYSGERVKNKILKICDAFGANRYPFAEDCGKQALMISEVSGKISELKSTIDAGLLHRDHLLRTIGDQFEQWNLKVKKEKSIHHTLNMLSLDVTKKCLVAEAWSPVFATKQIQDVLQRASVDSNSQVGAIFQVLHTRESPPTYFRTNKFTSAFQEIVDAYGVAKYQEANPGVYTIVTFPFLFAVMFGDWGHGICLLLATLFFIIREKKLSSQKLGDITEMTFGGRYVIMMMSLFSIYTGFIYNECFSVAFDLFAPSAYACRDLSCRDADSIGLIKVRDTYPFGVDPAWHGTRSELPFLNSLKMKMSILLGVAQMNLGILISYSNATFFGNSLNIWFQFIPQMIFLNSLFGYLSLLIIVKWCTGSQADLYHIMIYMFLSPTDELGDNQLFPYQKTVQLVLLLLALVSVPWMLLPKPFLLKKQHENRHQGQSYTQVQSTDDALSEANHDSHGHGHEEFEFSEVFVHQLIHTIEFVLGAVSNTASYLRLWALSLAHSQLSIVFYEKVLLLAWGYNNMVILVVGIIIFIFATVGVLLIMETLSAFLHALRLHWVEFQNKFYEGDGYKFYPFSFILIDDEDH</sequence>
<accession>A0A5D2W1P7</accession>
<feature type="transmembrane region" description="Helical" evidence="9">
    <location>
        <begin position="306"/>
        <end position="330"/>
    </location>
</feature>
<organism evidence="10 11">
    <name type="scientific">Gossypium mustelinum</name>
    <name type="common">Cotton</name>
    <name type="synonym">Gossypium caicoense</name>
    <dbReference type="NCBI Taxonomy" id="34275"/>
    <lineage>
        <taxon>Eukaryota</taxon>
        <taxon>Viridiplantae</taxon>
        <taxon>Streptophyta</taxon>
        <taxon>Embryophyta</taxon>
        <taxon>Tracheophyta</taxon>
        <taxon>Spermatophyta</taxon>
        <taxon>Magnoliopsida</taxon>
        <taxon>eudicotyledons</taxon>
        <taxon>Gunneridae</taxon>
        <taxon>Pentapetalae</taxon>
        <taxon>rosids</taxon>
        <taxon>malvids</taxon>
        <taxon>Malvales</taxon>
        <taxon>Malvaceae</taxon>
        <taxon>Malvoideae</taxon>
        <taxon>Gossypium</taxon>
    </lineage>
</organism>
<feature type="transmembrane region" description="Helical" evidence="9">
    <location>
        <begin position="431"/>
        <end position="448"/>
    </location>
</feature>
<keyword evidence="7 9" id="KW-0406">Ion transport</keyword>
<name>A0A5D2W1P7_GOSMU</name>
<keyword evidence="4 9" id="KW-0812">Transmembrane</keyword>
<keyword evidence="11" id="KW-1185">Reference proteome</keyword>
<evidence type="ECO:0000256" key="7">
    <source>
        <dbReference type="ARBA" id="ARBA00023065"/>
    </source>
</evidence>
<proteinExistence type="inferred from homology"/>
<dbReference type="PIRSF" id="PIRSF001293">
    <property type="entry name" value="ATP6V0A1"/>
    <property type="match status" value="1"/>
</dbReference>
<evidence type="ECO:0000256" key="9">
    <source>
        <dbReference type="RuleBase" id="RU361189"/>
    </source>
</evidence>
<feature type="transmembrane region" description="Helical" evidence="9">
    <location>
        <begin position="520"/>
        <end position="538"/>
    </location>
</feature>
<dbReference type="PANTHER" id="PTHR11629:SF112">
    <property type="entry name" value="V-TYPE PROTON ATPASE SUBUNIT A3"/>
    <property type="match status" value="1"/>
</dbReference>
<comment type="function">
    <text evidence="9">Essential component of the vacuolar proton pump (V-ATPase), a multimeric enzyme that catalyzes the translocation of protons across the membranes. Required for assembly and activity of the V-ATPase.</text>
</comment>
<comment type="subcellular location">
    <subcellularLocation>
        <location evidence="1">Membrane</location>
        <topology evidence="1">Multi-pass membrane protein</topology>
    </subcellularLocation>
</comment>
<gene>
    <name evidence="10" type="ORF">E1A91_D01G004800v1</name>
</gene>
<keyword evidence="5 9" id="KW-0375">Hydrogen ion transport</keyword>
<dbReference type="AlphaFoldDB" id="A0A5D2W1P7"/>